<dbReference type="PROSITE" id="PS51464">
    <property type="entry name" value="SIS"/>
    <property type="match status" value="1"/>
</dbReference>
<dbReference type="GO" id="GO:0097367">
    <property type="term" value="F:carbohydrate derivative binding"/>
    <property type="evidence" value="ECO:0007669"/>
    <property type="project" value="InterPro"/>
</dbReference>
<dbReference type="Gene3D" id="3.40.50.10490">
    <property type="entry name" value="Glucose-6-phosphate isomerase like protein, domain 1"/>
    <property type="match status" value="1"/>
</dbReference>
<evidence type="ECO:0000313" key="2">
    <source>
        <dbReference type="EMBL" id="GAG62475.1"/>
    </source>
</evidence>
<accession>X0Z0L1</accession>
<organism evidence="2">
    <name type="scientific">marine sediment metagenome</name>
    <dbReference type="NCBI Taxonomy" id="412755"/>
    <lineage>
        <taxon>unclassified sequences</taxon>
        <taxon>metagenomes</taxon>
        <taxon>ecological metagenomes</taxon>
    </lineage>
</organism>
<evidence type="ECO:0000259" key="1">
    <source>
        <dbReference type="PROSITE" id="PS51464"/>
    </source>
</evidence>
<dbReference type="InterPro" id="IPR046348">
    <property type="entry name" value="SIS_dom_sf"/>
</dbReference>
<proteinExistence type="predicted"/>
<comment type="caution">
    <text evidence="2">The sequence shown here is derived from an EMBL/GenBank/DDBJ whole genome shotgun (WGS) entry which is preliminary data.</text>
</comment>
<name>X0Z0L1_9ZZZZ</name>
<feature type="domain" description="SIS" evidence="1">
    <location>
        <begin position="20"/>
        <end position="165"/>
    </location>
</feature>
<reference evidence="2" key="1">
    <citation type="journal article" date="2014" name="Front. Microbiol.">
        <title>High frequency of phylogenetically diverse reductive dehalogenase-homologous genes in deep subseafloor sedimentary metagenomes.</title>
        <authorList>
            <person name="Kawai M."/>
            <person name="Futagami T."/>
            <person name="Toyoda A."/>
            <person name="Takaki Y."/>
            <person name="Nishi S."/>
            <person name="Hori S."/>
            <person name="Arai W."/>
            <person name="Tsubouchi T."/>
            <person name="Morono Y."/>
            <person name="Uchiyama I."/>
            <person name="Ito T."/>
            <person name="Fujiyama A."/>
            <person name="Inagaki F."/>
            <person name="Takami H."/>
        </authorList>
    </citation>
    <scope>NUCLEOTIDE SEQUENCE</scope>
    <source>
        <strain evidence="2">Expedition CK06-06</strain>
    </source>
</reference>
<dbReference type="EMBL" id="BART01007730">
    <property type="protein sequence ID" value="GAG62475.1"/>
    <property type="molecule type" value="Genomic_DNA"/>
</dbReference>
<sequence length="189" mass="20323">MLADAIKTTIERSDKPAQELARSWSDANEFVFVGSGPNFGTALFSAAKILEASGDPALGQDLEEWAHLQYFARAVPTPTFIINAGTRDLSRAVEVAIAAKTIGRRVVVITPPENEVLSEIGGSILGIAAGVREAFSPLITTIPGELFAAYRADMIAEPFFRDFRGGRSIEEGGGISRIRTSKMLEDIPQ</sequence>
<gene>
    <name evidence="2" type="ORF">S01H4_17526</name>
</gene>
<dbReference type="AlphaFoldDB" id="X0Z0L1"/>
<protein>
    <recommendedName>
        <fullName evidence="1">SIS domain-containing protein</fullName>
    </recommendedName>
</protein>
<dbReference type="GO" id="GO:1901135">
    <property type="term" value="P:carbohydrate derivative metabolic process"/>
    <property type="evidence" value="ECO:0007669"/>
    <property type="project" value="InterPro"/>
</dbReference>
<dbReference type="SUPFAM" id="SSF53697">
    <property type="entry name" value="SIS domain"/>
    <property type="match status" value="1"/>
</dbReference>
<dbReference type="InterPro" id="IPR001347">
    <property type="entry name" value="SIS_dom"/>
</dbReference>